<keyword evidence="3" id="KW-1185">Reference proteome</keyword>
<name>A0AAW2ZIA9_9EUKA</name>
<feature type="compositionally biased region" description="Basic and acidic residues" evidence="1">
    <location>
        <begin position="113"/>
        <end position="219"/>
    </location>
</feature>
<accession>A0AAW2ZIA9</accession>
<evidence type="ECO:0000313" key="2">
    <source>
        <dbReference type="EMBL" id="KAL0489185.1"/>
    </source>
</evidence>
<organism evidence="2 3">
    <name type="scientific">Acrasis kona</name>
    <dbReference type="NCBI Taxonomy" id="1008807"/>
    <lineage>
        <taxon>Eukaryota</taxon>
        <taxon>Discoba</taxon>
        <taxon>Heterolobosea</taxon>
        <taxon>Tetramitia</taxon>
        <taxon>Eutetramitia</taxon>
        <taxon>Acrasidae</taxon>
        <taxon>Acrasis</taxon>
    </lineage>
</organism>
<dbReference type="AlphaFoldDB" id="A0AAW2ZIA9"/>
<feature type="region of interest" description="Disordered" evidence="1">
    <location>
        <begin position="1"/>
        <end position="61"/>
    </location>
</feature>
<dbReference type="Proteomes" id="UP001431209">
    <property type="component" value="Unassembled WGS sequence"/>
</dbReference>
<feature type="compositionally biased region" description="Basic residues" evidence="1">
    <location>
        <begin position="220"/>
        <end position="236"/>
    </location>
</feature>
<gene>
    <name evidence="2" type="ORF">AKO1_013710</name>
</gene>
<sequence>MARKTLPKKADIDQQTLTQMARRSRQPNRDPDFVYEDQTENQREINELKSPNDCQDSDEEDDLFQMDMQALDDAAAFQESIFAASERADRDNCSLEQDFVEVAQEREAKRARLQAEAEERRQLREAERRARQQEREQEKIRREQERISKRERREREIRQAKEHREYLKQQRQLQKDYERSEREKRRLSKEKEVQQKKEQRRLEKEEKDKKKNHMKELKARARRGLIHPPHHKASHR</sequence>
<evidence type="ECO:0000313" key="3">
    <source>
        <dbReference type="Proteomes" id="UP001431209"/>
    </source>
</evidence>
<comment type="caution">
    <text evidence="2">The sequence shown here is derived from an EMBL/GenBank/DDBJ whole genome shotgun (WGS) entry which is preliminary data.</text>
</comment>
<proteinExistence type="predicted"/>
<evidence type="ECO:0000256" key="1">
    <source>
        <dbReference type="SAM" id="MobiDB-lite"/>
    </source>
</evidence>
<reference evidence="2 3" key="1">
    <citation type="submission" date="2024-03" db="EMBL/GenBank/DDBJ databases">
        <title>The Acrasis kona genome and developmental transcriptomes reveal deep origins of eukaryotic multicellular pathways.</title>
        <authorList>
            <person name="Sheikh S."/>
            <person name="Fu C.-J."/>
            <person name="Brown M.W."/>
            <person name="Baldauf S.L."/>
        </authorList>
    </citation>
    <scope>NUCLEOTIDE SEQUENCE [LARGE SCALE GENOMIC DNA]</scope>
    <source>
        <strain evidence="2 3">ATCC MYA-3509</strain>
    </source>
</reference>
<feature type="region of interest" description="Disordered" evidence="1">
    <location>
        <begin position="113"/>
        <end position="236"/>
    </location>
</feature>
<protein>
    <submittedName>
        <fullName evidence="2">Uncharacterized protein</fullName>
    </submittedName>
</protein>
<dbReference type="EMBL" id="JAOPGA020001527">
    <property type="protein sequence ID" value="KAL0489185.1"/>
    <property type="molecule type" value="Genomic_DNA"/>
</dbReference>